<dbReference type="Pfam" id="PF03022">
    <property type="entry name" value="MRJP"/>
    <property type="match status" value="1"/>
</dbReference>
<dbReference type="InterPro" id="IPR017996">
    <property type="entry name" value="MRJP/yellow-related"/>
</dbReference>
<feature type="compositionally biased region" description="Pro residues" evidence="4">
    <location>
        <begin position="41"/>
        <end position="54"/>
    </location>
</feature>
<protein>
    <recommendedName>
        <fullName evidence="7">Bee-milk protein</fullName>
    </recommendedName>
</protein>
<dbReference type="AlphaFoldDB" id="A0A482WV39"/>
<dbReference type="EMBL" id="QKKF02024308">
    <property type="protein sequence ID" value="RZF37467.1"/>
    <property type="molecule type" value="Genomic_DNA"/>
</dbReference>
<proteinExistence type="inferred from homology"/>
<evidence type="ECO:0000256" key="3">
    <source>
        <dbReference type="ARBA" id="ARBA00022525"/>
    </source>
</evidence>
<organism evidence="5 6">
    <name type="scientific">Laodelphax striatellus</name>
    <name type="common">Small brown planthopper</name>
    <name type="synonym">Delphax striatella</name>
    <dbReference type="NCBI Taxonomy" id="195883"/>
    <lineage>
        <taxon>Eukaryota</taxon>
        <taxon>Metazoa</taxon>
        <taxon>Ecdysozoa</taxon>
        <taxon>Arthropoda</taxon>
        <taxon>Hexapoda</taxon>
        <taxon>Insecta</taxon>
        <taxon>Pterygota</taxon>
        <taxon>Neoptera</taxon>
        <taxon>Paraneoptera</taxon>
        <taxon>Hemiptera</taxon>
        <taxon>Auchenorrhyncha</taxon>
        <taxon>Fulgoroidea</taxon>
        <taxon>Delphacidae</taxon>
        <taxon>Criomorphinae</taxon>
        <taxon>Laodelphax</taxon>
    </lineage>
</organism>
<dbReference type="SUPFAM" id="SSF101898">
    <property type="entry name" value="NHL repeat"/>
    <property type="match status" value="1"/>
</dbReference>
<feature type="compositionally biased region" description="Basic residues" evidence="4">
    <location>
        <begin position="55"/>
        <end position="64"/>
    </location>
</feature>
<comment type="caution">
    <text evidence="5">The sequence shown here is derived from an EMBL/GenBank/DDBJ whole genome shotgun (WGS) entry which is preliminary data.</text>
</comment>
<dbReference type="FunFam" id="2.120.10.30:FF:000045">
    <property type="entry name" value="Blast:Protein yellow"/>
    <property type="match status" value="1"/>
</dbReference>
<evidence type="ECO:0000256" key="2">
    <source>
        <dbReference type="ARBA" id="ARBA00009127"/>
    </source>
</evidence>
<evidence type="ECO:0008006" key="7">
    <source>
        <dbReference type="Google" id="ProtNLM"/>
    </source>
</evidence>
<dbReference type="InParanoid" id="A0A482WV39"/>
<reference evidence="5 6" key="1">
    <citation type="journal article" date="2017" name="Gigascience">
        <title>Genome sequence of the small brown planthopper, Laodelphax striatellus.</title>
        <authorList>
            <person name="Zhu J."/>
            <person name="Jiang F."/>
            <person name="Wang X."/>
            <person name="Yang P."/>
            <person name="Bao Y."/>
            <person name="Zhao W."/>
            <person name="Wang W."/>
            <person name="Lu H."/>
            <person name="Wang Q."/>
            <person name="Cui N."/>
            <person name="Li J."/>
            <person name="Chen X."/>
            <person name="Luo L."/>
            <person name="Yu J."/>
            <person name="Kang L."/>
            <person name="Cui F."/>
        </authorList>
    </citation>
    <scope>NUCLEOTIDE SEQUENCE [LARGE SCALE GENOMIC DNA]</scope>
    <source>
        <strain evidence="5">Lst14</strain>
    </source>
</reference>
<feature type="region of interest" description="Disordered" evidence="4">
    <location>
        <begin position="33"/>
        <end position="64"/>
    </location>
</feature>
<dbReference type="Proteomes" id="UP000291343">
    <property type="component" value="Unassembled WGS sequence"/>
</dbReference>
<evidence type="ECO:0000313" key="6">
    <source>
        <dbReference type="Proteomes" id="UP000291343"/>
    </source>
</evidence>
<dbReference type="PANTHER" id="PTHR10009">
    <property type="entry name" value="PROTEIN YELLOW-RELATED"/>
    <property type="match status" value="1"/>
</dbReference>
<dbReference type="SMR" id="A0A482WV39"/>
<keyword evidence="3" id="KW-0964">Secreted</keyword>
<evidence type="ECO:0000256" key="4">
    <source>
        <dbReference type="SAM" id="MobiDB-lite"/>
    </source>
</evidence>
<dbReference type="PRINTS" id="PR01366">
    <property type="entry name" value="ROYALJELLY"/>
</dbReference>
<evidence type="ECO:0000256" key="1">
    <source>
        <dbReference type="ARBA" id="ARBA00004613"/>
    </source>
</evidence>
<dbReference type="InterPro" id="IPR011042">
    <property type="entry name" value="6-blade_b-propeller_TolB-like"/>
</dbReference>
<accession>A0A482WV39</accession>
<dbReference type="PANTHER" id="PTHR10009:SF13">
    <property type="entry name" value="DOPAMINECHROME TAUTOMERASE"/>
    <property type="match status" value="1"/>
</dbReference>
<keyword evidence="6" id="KW-1185">Reference proteome</keyword>
<comment type="subcellular location">
    <subcellularLocation>
        <location evidence="1">Secreted</location>
    </subcellularLocation>
</comment>
<gene>
    <name evidence="5" type="ORF">LSTR_LSTR013774</name>
</gene>
<evidence type="ECO:0000313" key="5">
    <source>
        <dbReference type="EMBL" id="RZF37467.1"/>
    </source>
</evidence>
<comment type="similarity">
    <text evidence="2">Belongs to the major royal jelly protein family.</text>
</comment>
<sequence>MEVIHPASGASVARSYVWPPDYNWHTPAPPYLGGGGGPPFGGGPPPLIGAPRPPKSGRGRGRPRSLVRHKHVSLNQPAVNHGVVFPWLVSMWVVDNLQYSQSSSNENVNSRKFEEIYRWKEVDFVYPSPKARLSALASKAFIPHNNLPLGVEITQDKVFVTLPRWKPGVPCTLAVIDRNDQDPSPRLRPFPSWKWHQLGKCDGITSVFRMSLDSCGRLWVLDSGSVDILESVRQVCPPQILIFDTKSEKLLWRYTIPKDQSPEDALFTNIVVDVRQQNCHDAFAYISDVFRYGLVVYDWQNNKSWRISHPHFYPDPIVSRYDLDGIVFRWTDGIFGLALSPLDPSTHDRLLYFHPLSSFREFAVSTDILRNETKSKEELDCFSAIGQPRARKDGHASGSAMDSDGILYYNLVSKSAVGCWNSRNGGHLESHQAIIETDNTTLSFPNDLKIENRGSEKYIWVLSNRLHKYLYSSLSPSDYNFRILRANAADAVRGTICQPGAKIPPTQPICYEL</sequence>
<name>A0A482WV39_LAOST</name>
<dbReference type="OrthoDB" id="7776143at2759"/>
<dbReference type="GO" id="GO:0005576">
    <property type="term" value="C:extracellular region"/>
    <property type="evidence" value="ECO:0007669"/>
    <property type="project" value="UniProtKB-SubCell"/>
</dbReference>
<dbReference type="Gene3D" id="2.120.10.30">
    <property type="entry name" value="TolB, C-terminal domain"/>
    <property type="match status" value="1"/>
</dbReference>